<sequence>MPILALETATEACSVALMLADGRVLSRFEHAPRLQTQLLLPMVDELLLEGGITLRDLDAVAYSRGPGAFTGVRIAAAAAQGFAFGLNLPVLALSSLQALAQHVHRLTGENRVLAIFDARMNEVYAGAYELRDGLMQPVLPDGLYAPEKLPSLTGGAWFIAGNGCNLRERFPAHLAVKGELADIHPHAWDLAVLANAAFARGEAQDAEHALPVYLRDEVWQKLPGR</sequence>
<dbReference type="Pfam" id="PF00814">
    <property type="entry name" value="TsaD"/>
    <property type="match status" value="1"/>
</dbReference>
<comment type="caution">
    <text evidence="8">The sequence shown here is derived from an EMBL/GenBank/DDBJ whole genome shotgun (WGS) entry which is preliminary data.</text>
</comment>
<dbReference type="AlphaFoldDB" id="A0A4V6MFQ7"/>
<evidence type="ECO:0000256" key="3">
    <source>
        <dbReference type="ARBA" id="ARBA00019012"/>
    </source>
</evidence>
<dbReference type="InterPro" id="IPR043129">
    <property type="entry name" value="ATPase_NBD"/>
</dbReference>
<comment type="similarity">
    <text evidence="2">Belongs to the KAE1 / TsaD family. TsaB subfamily.</text>
</comment>
<dbReference type="CDD" id="cd24032">
    <property type="entry name" value="ASKHA_NBD_TsaB"/>
    <property type="match status" value="1"/>
</dbReference>
<dbReference type="SUPFAM" id="SSF53067">
    <property type="entry name" value="Actin-like ATPase domain"/>
    <property type="match status" value="2"/>
</dbReference>
<gene>
    <name evidence="8" type="ORF">EV700_3015</name>
</gene>
<accession>A0A4V6MFQ7</accession>
<dbReference type="InterPro" id="IPR022496">
    <property type="entry name" value="T6A_TsaB"/>
</dbReference>
<keyword evidence="9" id="KW-1185">Reference proteome</keyword>
<evidence type="ECO:0000256" key="6">
    <source>
        <dbReference type="ARBA" id="ARBA00032446"/>
    </source>
</evidence>
<evidence type="ECO:0000313" key="9">
    <source>
        <dbReference type="Proteomes" id="UP000292423"/>
    </source>
</evidence>
<comment type="subcellular location">
    <subcellularLocation>
        <location evidence="1">Cytoplasm</location>
    </subcellularLocation>
</comment>
<dbReference type="GO" id="GO:0005829">
    <property type="term" value="C:cytosol"/>
    <property type="evidence" value="ECO:0007669"/>
    <property type="project" value="TreeGrafter"/>
</dbReference>
<feature type="domain" description="Gcp-like" evidence="7">
    <location>
        <begin position="31"/>
        <end position="152"/>
    </location>
</feature>
<dbReference type="GO" id="GO:0002949">
    <property type="term" value="P:tRNA threonylcarbamoyladenosine modification"/>
    <property type="evidence" value="ECO:0007669"/>
    <property type="project" value="InterPro"/>
</dbReference>
<name>A0A4V6MFQ7_9GAMM</name>
<evidence type="ECO:0000256" key="1">
    <source>
        <dbReference type="ARBA" id="ARBA00004496"/>
    </source>
</evidence>
<dbReference type="Gene3D" id="3.30.420.40">
    <property type="match status" value="2"/>
</dbReference>
<evidence type="ECO:0000313" key="8">
    <source>
        <dbReference type="EMBL" id="RZU37146.1"/>
    </source>
</evidence>
<evidence type="ECO:0000256" key="5">
    <source>
        <dbReference type="ARBA" id="ARBA00022694"/>
    </source>
</evidence>
<dbReference type="PANTHER" id="PTHR11735:SF11">
    <property type="entry name" value="TRNA THREONYLCARBAMOYLADENOSINE BIOSYNTHESIS PROTEIN TSAB"/>
    <property type="match status" value="1"/>
</dbReference>
<dbReference type="RefSeq" id="WP_130415285.1">
    <property type="nucleotide sequence ID" value="NZ_SHKX01000015.1"/>
</dbReference>
<keyword evidence="4" id="KW-0963">Cytoplasm</keyword>
<dbReference type="NCBIfam" id="TIGR03725">
    <property type="entry name" value="T6A_YeaZ"/>
    <property type="match status" value="1"/>
</dbReference>
<dbReference type="OrthoDB" id="9809995at2"/>
<organism evidence="8 9">
    <name type="scientific">Fluviicoccus keumensis</name>
    <dbReference type="NCBI Taxonomy" id="1435465"/>
    <lineage>
        <taxon>Bacteria</taxon>
        <taxon>Pseudomonadati</taxon>
        <taxon>Pseudomonadota</taxon>
        <taxon>Gammaproteobacteria</taxon>
        <taxon>Moraxellales</taxon>
        <taxon>Moraxellaceae</taxon>
        <taxon>Fluviicoccus</taxon>
    </lineage>
</organism>
<evidence type="ECO:0000256" key="2">
    <source>
        <dbReference type="ARBA" id="ARBA00010493"/>
    </source>
</evidence>
<protein>
    <recommendedName>
        <fullName evidence="3">tRNA threonylcarbamoyladenosine biosynthesis protein TsaB</fullName>
    </recommendedName>
    <alternativeName>
        <fullName evidence="6">t(6)A37 threonylcarbamoyladenosine biosynthesis protein TsaB</fullName>
    </alternativeName>
</protein>
<dbReference type="InterPro" id="IPR000905">
    <property type="entry name" value="Gcp-like_dom"/>
</dbReference>
<evidence type="ECO:0000256" key="4">
    <source>
        <dbReference type="ARBA" id="ARBA00022490"/>
    </source>
</evidence>
<reference evidence="8 9" key="1">
    <citation type="submission" date="2019-02" db="EMBL/GenBank/DDBJ databases">
        <title>Genomic Encyclopedia of Type Strains, Phase IV (KMG-IV): sequencing the most valuable type-strain genomes for metagenomic binning, comparative biology and taxonomic classification.</title>
        <authorList>
            <person name="Goeker M."/>
        </authorList>
    </citation>
    <scope>NUCLEOTIDE SEQUENCE [LARGE SCALE GENOMIC DNA]</scope>
    <source>
        <strain evidence="8 9">DSM 105135</strain>
    </source>
</reference>
<proteinExistence type="inferred from homology"/>
<dbReference type="Proteomes" id="UP000292423">
    <property type="component" value="Unassembled WGS sequence"/>
</dbReference>
<dbReference type="EMBL" id="SHKX01000015">
    <property type="protein sequence ID" value="RZU37146.1"/>
    <property type="molecule type" value="Genomic_DNA"/>
</dbReference>
<dbReference type="PANTHER" id="PTHR11735">
    <property type="entry name" value="TRNA N6-ADENOSINE THREONYLCARBAMOYLTRANSFERASE"/>
    <property type="match status" value="1"/>
</dbReference>
<evidence type="ECO:0000259" key="7">
    <source>
        <dbReference type="Pfam" id="PF00814"/>
    </source>
</evidence>
<keyword evidence="5" id="KW-0819">tRNA processing</keyword>
<dbReference type="FunFam" id="3.30.420.40:FF:000097">
    <property type="entry name" value="tRNA threonylcarbamoyladenosine biosynthesis protein TsaB"/>
    <property type="match status" value="1"/>
</dbReference>